<dbReference type="AlphaFoldDB" id="A0A8H3M7L5"/>
<accession>A0A8H3M7L5</accession>
<dbReference type="Proteomes" id="UP000615446">
    <property type="component" value="Unassembled WGS sequence"/>
</dbReference>
<name>A0A8H3M7L5_9GLOM</name>
<organism evidence="1 2">
    <name type="scientific">Rhizophagus clarus</name>
    <dbReference type="NCBI Taxonomy" id="94130"/>
    <lineage>
        <taxon>Eukaryota</taxon>
        <taxon>Fungi</taxon>
        <taxon>Fungi incertae sedis</taxon>
        <taxon>Mucoromycota</taxon>
        <taxon>Glomeromycotina</taxon>
        <taxon>Glomeromycetes</taxon>
        <taxon>Glomerales</taxon>
        <taxon>Glomeraceae</taxon>
        <taxon>Rhizophagus</taxon>
    </lineage>
</organism>
<proteinExistence type="predicted"/>
<gene>
    <name evidence="1" type="ORF">RCL2_002603700</name>
</gene>
<sequence length="105" mass="12105">MDLIEVIYNNSQNSEEESVTSDNSELLFITNVNADDYKEYSALFTGISNNPNNVYQKFLSKEFAEFMHIIINFHIQDPLANAFIQFFNKYLNQNNKLLPSTAQIG</sequence>
<reference evidence="1" key="1">
    <citation type="submission" date="2019-10" db="EMBL/GenBank/DDBJ databases">
        <title>Conservation and host-specific expression of non-tandemly repeated heterogenous ribosome RNA gene in arbuscular mycorrhizal fungi.</title>
        <authorList>
            <person name="Maeda T."/>
            <person name="Kobayashi Y."/>
            <person name="Nakagawa T."/>
            <person name="Ezawa T."/>
            <person name="Yamaguchi K."/>
            <person name="Bino T."/>
            <person name="Nishimoto Y."/>
            <person name="Shigenobu S."/>
            <person name="Kawaguchi M."/>
        </authorList>
    </citation>
    <scope>NUCLEOTIDE SEQUENCE</scope>
    <source>
        <strain evidence="1">HR1</strain>
    </source>
</reference>
<dbReference type="OrthoDB" id="2362063at2759"/>
<evidence type="ECO:0000313" key="2">
    <source>
        <dbReference type="Proteomes" id="UP000615446"/>
    </source>
</evidence>
<protein>
    <submittedName>
        <fullName evidence="1">Uncharacterized protein</fullName>
    </submittedName>
</protein>
<evidence type="ECO:0000313" key="1">
    <source>
        <dbReference type="EMBL" id="GES99535.1"/>
    </source>
</evidence>
<dbReference type="EMBL" id="BLAL01000281">
    <property type="protein sequence ID" value="GES99535.1"/>
    <property type="molecule type" value="Genomic_DNA"/>
</dbReference>
<comment type="caution">
    <text evidence="1">The sequence shown here is derived from an EMBL/GenBank/DDBJ whole genome shotgun (WGS) entry which is preliminary data.</text>
</comment>